<reference evidence="1" key="1">
    <citation type="submission" date="2014-07" db="EMBL/GenBank/DDBJ databases">
        <authorList>
            <person name="Martin A.A"/>
            <person name="De Silva N."/>
        </authorList>
    </citation>
    <scope>NUCLEOTIDE SEQUENCE</scope>
</reference>
<dbReference type="Pfam" id="PF06677">
    <property type="entry name" value="Auto_anti-p27"/>
    <property type="match status" value="2"/>
</dbReference>
<dbReference type="Proteomes" id="UP000035680">
    <property type="component" value="Unassembled WGS sequence"/>
</dbReference>
<dbReference type="STRING" id="75913.A0A0K0G2D0"/>
<dbReference type="InterPro" id="IPR009563">
    <property type="entry name" value="SSSCA1"/>
</dbReference>
<sequence>MVRRTFKTVKIDTKVNNNKIPTSNDEMIVSNIIKEIPLNEPPAGKINFVQEICDDGSDFSEKVSNKMGEMILQGYSMLNECCPNCNNVLLANRRKEKGCVACAMRMMEEKDNFVKTEEKDRTERNNYVELEKTRTVREESEKIKGVVKVPEKSLSDRISAKMGDLLIKGHRMLDEYCPTCSCVLMEDPNTLDKSCIACQLSNPAPGKPIVVKEVKNEISLISNQGVDSKLVATQNKGCIDFKNSQYIALQSVAARLQHTSKIVGDSTLPISPQDILINLEVIKECLNILKEFGSSA</sequence>
<dbReference type="AlphaFoldDB" id="A0A0K0G2D0"/>
<dbReference type="PANTHER" id="PTHR16537">
    <property type="entry name" value="SJOEGREN SYNDROME/SCLERODERMA AUTOANTIGEN 1"/>
    <property type="match status" value="1"/>
</dbReference>
<dbReference type="WBParaSite" id="SVE_1887600.1">
    <property type="protein sequence ID" value="SVE_1887600.1"/>
    <property type="gene ID" value="SVE_1887600"/>
</dbReference>
<dbReference type="PANTHER" id="PTHR16537:SF1">
    <property type="entry name" value="PROTEIN ZNRD2"/>
    <property type="match status" value="1"/>
</dbReference>
<protein>
    <submittedName>
        <fullName evidence="2">Sjogrens syndrome scleroderma autoantigen 1</fullName>
    </submittedName>
</protein>
<reference evidence="2" key="2">
    <citation type="submission" date="2015-08" db="UniProtKB">
        <authorList>
            <consortium name="WormBaseParasite"/>
        </authorList>
    </citation>
    <scope>IDENTIFICATION</scope>
</reference>
<name>A0A0K0G2D0_STRVS</name>
<proteinExistence type="predicted"/>
<evidence type="ECO:0000313" key="1">
    <source>
        <dbReference type="Proteomes" id="UP000035680"/>
    </source>
</evidence>
<organism evidence="1 2">
    <name type="scientific">Strongyloides venezuelensis</name>
    <name type="common">Threadworm</name>
    <dbReference type="NCBI Taxonomy" id="75913"/>
    <lineage>
        <taxon>Eukaryota</taxon>
        <taxon>Metazoa</taxon>
        <taxon>Ecdysozoa</taxon>
        <taxon>Nematoda</taxon>
        <taxon>Chromadorea</taxon>
        <taxon>Rhabditida</taxon>
        <taxon>Tylenchina</taxon>
        <taxon>Panagrolaimomorpha</taxon>
        <taxon>Strongyloidoidea</taxon>
        <taxon>Strongyloididae</taxon>
        <taxon>Strongyloides</taxon>
    </lineage>
</organism>
<dbReference type="InterPro" id="IPR051888">
    <property type="entry name" value="UPF0148_domain"/>
</dbReference>
<keyword evidence="1" id="KW-1185">Reference proteome</keyword>
<accession>A0A0K0G2D0</accession>
<evidence type="ECO:0000313" key="2">
    <source>
        <dbReference type="WBParaSite" id="SVE_1887600.1"/>
    </source>
</evidence>